<evidence type="ECO:0000313" key="2">
    <source>
        <dbReference type="EMBL" id="WZN49223.1"/>
    </source>
</evidence>
<dbReference type="Proteomes" id="UP001449657">
    <property type="component" value="Chromosome"/>
</dbReference>
<evidence type="ECO:0000256" key="1">
    <source>
        <dbReference type="ARBA" id="ARBA00023251"/>
    </source>
</evidence>
<name>A0ABZ2ZBW4_9BACT</name>
<dbReference type="Pfam" id="PF19581">
    <property type="entry name" value="Glyoxalase_7"/>
    <property type="match status" value="1"/>
</dbReference>
<sequence length="92" mass="10760">MDWEHRFDADAPVYMQVTRGDVTLHLSEHHGDACPGAKVFIETQGVRELHAELTEKRYKYNHPGLEEAFYGAWEVTLHDPFGNRLVYVERFQ</sequence>
<evidence type="ECO:0000313" key="3">
    <source>
        <dbReference type="Proteomes" id="UP001449657"/>
    </source>
</evidence>
<dbReference type="RefSeq" id="WP_341843797.1">
    <property type="nucleotide sequence ID" value="NZ_CP149792.1"/>
</dbReference>
<accession>A0ABZ2ZBW4</accession>
<dbReference type="InterPro" id="IPR029068">
    <property type="entry name" value="Glyas_Bleomycin-R_OHBP_Dase"/>
</dbReference>
<keyword evidence="3" id="KW-1185">Reference proteome</keyword>
<dbReference type="SUPFAM" id="SSF54593">
    <property type="entry name" value="Glyoxalase/Bleomycin resistance protein/Dihydroxybiphenyl dioxygenase"/>
    <property type="match status" value="1"/>
</dbReference>
<reference evidence="2 3" key="1">
    <citation type="submission" date="2024-03" db="EMBL/GenBank/DDBJ databases">
        <title>Chitinophaga caseinilytica sp. nov., a casein hydrolysing bacterium isolated from forest soil.</title>
        <authorList>
            <person name="Lee D.S."/>
            <person name="Han D.M."/>
            <person name="Baek J.H."/>
            <person name="Choi D.G."/>
            <person name="Jeon J.H."/>
            <person name="Jeon C.O."/>
        </authorList>
    </citation>
    <scope>NUCLEOTIDE SEQUENCE [LARGE SCALE GENOMIC DNA]</scope>
    <source>
        <strain evidence="2 3">KACC 19118</strain>
    </source>
</reference>
<protein>
    <submittedName>
        <fullName evidence="2">Glyoxalase superfamily protein</fullName>
    </submittedName>
</protein>
<keyword evidence="1" id="KW-0046">Antibiotic resistance</keyword>
<dbReference type="EMBL" id="CP150096">
    <property type="protein sequence ID" value="WZN49223.1"/>
    <property type="molecule type" value="Genomic_DNA"/>
</dbReference>
<proteinExistence type="predicted"/>
<dbReference type="InterPro" id="IPR000335">
    <property type="entry name" value="Bleomycin-R"/>
</dbReference>
<organism evidence="2 3">
    <name type="scientific">Chitinophaga caseinilytica</name>
    <dbReference type="NCBI Taxonomy" id="2267521"/>
    <lineage>
        <taxon>Bacteria</taxon>
        <taxon>Pseudomonadati</taxon>
        <taxon>Bacteroidota</taxon>
        <taxon>Chitinophagia</taxon>
        <taxon>Chitinophagales</taxon>
        <taxon>Chitinophagaceae</taxon>
        <taxon>Chitinophaga</taxon>
    </lineage>
</organism>
<gene>
    <name evidence="2" type="ORF">WJU22_26195</name>
</gene>
<dbReference type="Gene3D" id="3.10.180.10">
    <property type="entry name" value="2,3-Dihydroxybiphenyl 1,2-Dioxygenase, domain 1"/>
    <property type="match status" value="1"/>
</dbReference>